<protein>
    <submittedName>
        <fullName evidence="1">Uncharacterized protein</fullName>
    </submittedName>
</protein>
<sequence>MSKILMFKTHRLAFPVTSTVHKPPKAKKLDEDGFEMVINGVSTSEIAIKMKTKIVIRKDSPSSSTS</sequence>
<dbReference type="EMBL" id="PDUG01000002">
    <property type="protein sequence ID" value="PIC49127.1"/>
    <property type="molecule type" value="Genomic_DNA"/>
</dbReference>
<accession>A0A2G5VBM0</accession>
<proteinExistence type="predicted"/>
<reference evidence="2" key="1">
    <citation type="submission" date="2017-10" db="EMBL/GenBank/DDBJ databases">
        <title>Rapid genome shrinkage in a self-fertile nematode reveals novel sperm competition proteins.</title>
        <authorList>
            <person name="Yin D."/>
            <person name="Schwarz E.M."/>
            <person name="Thomas C.G."/>
            <person name="Felde R.L."/>
            <person name="Korf I.F."/>
            <person name="Cutter A.D."/>
            <person name="Schartner C.M."/>
            <person name="Ralston E.J."/>
            <person name="Meyer B.J."/>
            <person name="Haag E.S."/>
        </authorList>
    </citation>
    <scope>NUCLEOTIDE SEQUENCE [LARGE SCALE GENOMIC DNA]</scope>
    <source>
        <strain evidence="2">JU1422</strain>
    </source>
</reference>
<gene>
    <name evidence="1" type="primary">Cnig_chr_II.g7835</name>
    <name evidence="1" type="ORF">B9Z55_007835</name>
</gene>
<name>A0A2G5VBM0_9PELO</name>
<evidence type="ECO:0000313" key="2">
    <source>
        <dbReference type="Proteomes" id="UP000230233"/>
    </source>
</evidence>
<evidence type="ECO:0000313" key="1">
    <source>
        <dbReference type="EMBL" id="PIC49127.1"/>
    </source>
</evidence>
<keyword evidence="2" id="KW-1185">Reference proteome</keyword>
<organism evidence="1 2">
    <name type="scientific">Caenorhabditis nigoni</name>
    <dbReference type="NCBI Taxonomy" id="1611254"/>
    <lineage>
        <taxon>Eukaryota</taxon>
        <taxon>Metazoa</taxon>
        <taxon>Ecdysozoa</taxon>
        <taxon>Nematoda</taxon>
        <taxon>Chromadorea</taxon>
        <taxon>Rhabditida</taxon>
        <taxon>Rhabditina</taxon>
        <taxon>Rhabditomorpha</taxon>
        <taxon>Rhabditoidea</taxon>
        <taxon>Rhabditidae</taxon>
        <taxon>Peloderinae</taxon>
        <taxon>Caenorhabditis</taxon>
    </lineage>
</organism>
<comment type="caution">
    <text evidence="1">The sequence shown here is derived from an EMBL/GenBank/DDBJ whole genome shotgun (WGS) entry which is preliminary data.</text>
</comment>
<dbReference type="AlphaFoldDB" id="A0A2G5VBM0"/>
<dbReference type="Proteomes" id="UP000230233">
    <property type="component" value="Chromosome II"/>
</dbReference>